<name>A0A382HY86_9ZZZZ</name>
<feature type="non-terminal residue" evidence="1">
    <location>
        <position position="1"/>
    </location>
</feature>
<evidence type="ECO:0000313" key="1">
    <source>
        <dbReference type="EMBL" id="SVB92052.1"/>
    </source>
</evidence>
<dbReference type="AlphaFoldDB" id="A0A382HY86"/>
<dbReference type="EMBL" id="UINC01063918">
    <property type="protein sequence ID" value="SVB92052.1"/>
    <property type="molecule type" value="Genomic_DNA"/>
</dbReference>
<protein>
    <submittedName>
        <fullName evidence="1">Uncharacterized protein</fullName>
    </submittedName>
</protein>
<reference evidence="1" key="1">
    <citation type="submission" date="2018-05" db="EMBL/GenBank/DDBJ databases">
        <authorList>
            <person name="Lanie J.A."/>
            <person name="Ng W.-L."/>
            <person name="Kazmierczak K.M."/>
            <person name="Andrzejewski T.M."/>
            <person name="Davidsen T.M."/>
            <person name="Wayne K.J."/>
            <person name="Tettelin H."/>
            <person name="Glass J.I."/>
            <person name="Rusch D."/>
            <person name="Podicherti R."/>
            <person name="Tsui H.-C.T."/>
            <person name="Winkler M.E."/>
        </authorList>
    </citation>
    <scope>NUCLEOTIDE SEQUENCE</scope>
</reference>
<feature type="non-terminal residue" evidence="1">
    <location>
        <position position="457"/>
    </location>
</feature>
<accession>A0A382HY86</accession>
<organism evidence="1">
    <name type="scientific">marine metagenome</name>
    <dbReference type="NCBI Taxonomy" id="408172"/>
    <lineage>
        <taxon>unclassified sequences</taxon>
        <taxon>metagenomes</taxon>
        <taxon>ecological metagenomes</taxon>
    </lineage>
</organism>
<sequence length="457" mass="51193">ALQVLMADGDILDAAHSPAMVRRLWEVCCIPDFAKTMPEAHHRLLTRVFRFLSTGNGKVPADWIGRHMSRLSRTDGDIDTLAGRIAHVRTWTYISNQPEWLDDARHWQEKTRAVEDALSDALHAALTQRFVDRRTAVLYRSLKERRDLLAAVTGDGEVLVEGQYVGRLQGLKYEPDFAADMAGARTLRSAANRVLAREISRRANKLATAVRNEIIWQDDDTLWWDGAPVAQLSQGTNLMEPRVALLPFDHLDGSLRERVRQHLQAWLRSHIGAHLSPLNTMFSVKFEGLARGLIFQLREGLGIVSRAQVADMVSGLNGVDRAKLYRLGVRLGYQDVYLKALMRPARLQVRHRLWRLNQPMEEVPELPEPGRVTVDLVSGESDNLLAACGYRQVGGKAVRVDILDRLSGLAHNAGSSGPFIVDHQMMSLLGLDRAGLDKVLTGLGYEGSGELEQRRYN</sequence>
<proteinExistence type="predicted"/>
<gene>
    <name evidence="1" type="ORF">METZ01_LOCUS244906</name>
</gene>